<evidence type="ECO:0000256" key="9">
    <source>
        <dbReference type="ARBA" id="ARBA00023136"/>
    </source>
</evidence>
<evidence type="ECO:0000256" key="4">
    <source>
        <dbReference type="ARBA" id="ARBA00022692"/>
    </source>
</evidence>
<accession>A0A1E3QJZ2</accession>
<dbReference type="InterPro" id="IPR010929">
    <property type="entry name" value="PDR_CDR_ABC"/>
</dbReference>
<feature type="transmembrane region" description="Helical" evidence="11">
    <location>
        <begin position="539"/>
        <end position="565"/>
    </location>
</feature>
<feature type="compositionally biased region" description="Low complexity" evidence="10">
    <location>
        <begin position="830"/>
        <end position="839"/>
    </location>
</feature>
<dbReference type="InterPro" id="IPR034001">
    <property type="entry name" value="ABCG_PDR_1"/>
</dbReference>
<keyword evidence="5" id="KW-0677">Repeat</keyword>
<comment type="similarity">
    <text evidence="2">Belongs to the ABC transporter superfamily. ABCG family. PDR (TC 3.A.1.205) subfamily.</text>
</comment>
<reference evidence="14" key="1">
    <citation type="submission" date="2016-05" db="EMBL/GenBank/DDBJ databases">
        <title>Comparative genomics of biotechnologically important yeasts.</title>
        <authorList>
            <consortium name="DOE Joint Genome Institute"/>
            <person name="Riley R."/>
            <person name="Haridas S."/>
            <person name="Wolfe K.H."/>
            <person name="Lopes M.R."/>
            <person name="Hittinger C.T."/>
            <person name="Goker M."/>
            <person name="Salamov A."/>
            <person name="Wisecaver J."/>
            <person name="Long T.M."/>
            <person name="Aerts A.L."/>
            <person name="Barry K."/>
            <person name="Choi C."/>
            <person name="Clum A."/>
            <person name="Coughlan A.Y."/>
            <person name="Deshpande S."/>
            <person name="Douglass A.P."/>
            <person name="Hanson S.J."/>
            <person name="Klenk H.-P."/>
            <person name="Labutti K."/>
            <person name="Lapidus A."/>
            <person name="Lindquist E."/>
            <person name="Lipzen A."/>
            <person name="Meier-Kolthoff J.P."/>
            <person name="Ohm R.A."/>
            <person name="Otillar R.P."/>
            <person name="Pangilinan J."/>
            <person name="Peng Y."/>
            <person name="Rokas A."/>
            <person name="Rosa C.A."/>
            <person name="Scheuner C."/>
            <person name="Sibirny A.A."/>
            <person name="Slot J.C."/>
            <person name="Stielow J.B."/>
            <person name="Sun H."/>
            <person name="Kurtzman C.P."/>
            <person name="Blackwell M."/>
            <person name="Grigoriev I.V."/>
            <person name="Jeffries T.W."/>
        </authorList>
    </citation>
    <scope>NUCLEOTIDE SEQUENCE [LARGE SCALE GENOMIC DNA]</scope>
    <source>
        <strain evidence="14">NRRL Y-12698</strain>
    </source>
</reference>
<dbReference type="STRING" id="984486.A0A1E3QJZ2"/>
<dbReference type="InterPro" id="IPR005285">
    <property type="entry name" value="Drug-R_PDR/CDR"/>
</dbReference>
<dbReference type="Pfam" id="PF14510">
    <property type="entry name" value="ABC_trans_N"/>
    <property type="match status" value="1"/>
</dbReference>
<name>A0A1E3QJZ2_9ASCO</name>
<feature type="transmembrane region" description="Helical" evidence="11">
    <location>
        <begin position="1182"/>
        <end position="1201"/>
    </location>
</feature>
<evidence type="ECO:0000256" key="10">
    <source>
        <dbReference type="SAM" id="MobiDB-lite"/>
    </source>
</evidence>
<feature type="domain" description="ABC transporter" evidence="12">
    <location>
        <begin position="137"/>
        <end position="399"/>
    </location>
</feature>
<evidence type="ECO:0000313" key="13">
    <source>
        <dbReference type="EMBL" id="ODQ78009.1"/>
    </source>
</evidence>
<keyword evidence="14" id="KW-1185">Reference proteome</keyword>
<keyword evidence="4 11" id="KW-0812">Transmembrane</keyword>
<dbReference type="InterPro" id="IPR003593">
    <property type="entry name" value="AAA+_ATPase"/>
</dbReference>
<dbReference type="InterPro" id="IPR017871">
    <property type="entry name" value="ABC_transporter-like_CS"/>
</dbReference>
<feature type="transmembrane region" description="Helical" evidence="11">
    <location>
        <begin position="1453"/>
        <end position="1474"/>
    </location>
</feature>
<dbReference type="Pfam" id="PF01061">
    <property type="entry name" value="ABC2_membrane"/>
    <property type="match status" value="2"/>
</dbReference>
<keyword evidence="6" id="KW-0547">Nucleotide-binding</keyword>
<proteinExistence type="inferred from homology"/>
<dbReference type="InterPro" id="IPR043926">
    <property type="entry name" value="ABCG_dom"/>
</dbReference>
<dbReference type="EMBL" id="KV454437">
    <property type="protein sequence ID" value="ODQ78009.1"/>
    <property type="molecule type" value="Genomic_DNA"/>
</dbReference>
<sequence>MSLNFPGTVRVDTHSTVVVSHDDKNGVPRYEGFNDTTSKEVQELARTLSRRSRADSSDLQRTLTNMSQVPGKNPFNTDTGDERLDPASPNFNSRFWVKNLRKFTDLDLEHYKPASLGIAYKNLRAYGVATDADYQATISNAIWKTASQLALSFGPTNPDKYFDILKPMDGIIKPGEVTVVLGRPGAGCTTLLKTIASQTYGFHIDKESQITYDGLTPDDIQKHYRGDVVYCAETETHFPHLTVGQTLEFSAKLRTPQNRPAGVSREEFAKHMSAVVMATYGLSHTRNSKVGNDLVRGVSGGERKRVSICEVALAGASLQCWDNSTRGLDAATALEFIKALKTSATVSAATPLIAIYQCSQDAYDLFDKVILLFEGYQIFFGDTRTAKEYFVEMGYECPQRATTADFLTSLTNPAERVVRPGFENKVPLTPRDFYDVWNASPQRAALVQEIDAHFAAVQVAGKEGNTLQAAHKARQSNHLRPASSFTVSYWMQVRYIMGRNIQRTCGDPSITIFSVFGNTAMGLILCSVFYNLAPVTDSFFYRTGAMFLALLFNAFSSLLEIFSLYEARPIVEKHKSYALYHPSADALASIITELPAKLLTCIAFNLIFYFMVNFHRTPGRFFFYLLMNFTSTLAMSHLFRCIGASTKSLSEAMTPASILLLALTIYTGFVIPTPKMLGWSRWINYLDPVAYSFEALIANEFHGRQFACSTVVPAGNGYSLEAGQSTICSVVGSVAGQDFVDGDAYINSAFAYYNSHKWRNWGIVFSFVVFFLFIYIVLTEYNRGAMQKGEILLFQKKSLKKLKQAKNLRDIETGALERVTPEQEKGDTNSSSSDNKLPSSTDIFHWRDLTYQVKIKTEDRVILNSVNGWVKPGQLTALMGASGAGKTTLLNALSDRLTSGVITSGTRMVNGRELDDSFQRSTGYVQQQDLHLQTSTVKEALRFSANLRQPALVPQQEKDDYVDYIIGLLEMEKYADAVVGVAGEGLNVEQRKRLTIGVELVAKPKLLLFLDEPTSGLDSQTAWSICKLMRKLADNGQAILCTIHQPSAVLLKEFDRLLFLQKGGNTVYFGDLGENCDTLIDFFEKYGAPKCPPEANPAEWMLEVIGAAPGSHANQDYHEVWMNSVEFGNVQSELNHMEQELSKLPRDDDPESRKEYAASIPYQYSLVTKRVFEQYWRTPSYIYSKLFLAISSSLFNGFSFFKADKSLQGLQNQMFSVFMFLVIFNTLVQQYLPHFVSQRDLYEARERPSKTFSWYAFITAQITSEIPWQFLSGTIAFFCWYYPIGLYQNAVPTDTVNARGAVMWITIVLFFIYTSTMGQLCISFMELADNAANLSSLLFTMCLNFCGVLAGPGKLPGFWIFMYRCNPFTYLVQTVLSNGLANSSVTCSLTELLKFTPPLGQSCSQYMEAYISTRGGYLVSGASTDICEYCTISLTNTYLASVNSLYSERGRNIGIFICFIVINIIGTILFYWLARVPKGNREKK</sequence>
<feature type="transmembrane region" description="Helical" evidence="11">
    <location>
        <begin position="586"/>
        <end position="609"/>
    </location>
</feature>
<feature type="region of interest" description="Disordered" evidence="10">
    <location>
        <begin position="813"/>
        <end position="839"/>
    </location>
</feature>
<keyword evidence="8 11" id="KW-1133">Transmembrane helix</keyword>
<dbReference type="OrthoDB" id="245989at2759"/>
<feature type="transmembrane region" description="Helical" evidence="11">
    <location>
        <begin position="621"/>
        <end position="640"/>
    </location>
</feature>
<dbReference type="GO" id="GO:0140359">
    <property type="term" value="F:ABC-type transporter activity"/>
    <property type="evidence" value="ECO:0007669"/>
    <property type="project" value="InterPro"/>
</dbReference>
<evidence type="ECO:0000256" key="7">
    <source>
        <dbReference type="ARBA" id="ARBA00022840"/>
    </source>
</evidence>
<dbReference type="SUPFAM" id="SSF52540">
    <property type="entry name" value="P-loop containing nucleoside triphosphate hydrolases"/>
    <property type="match status" value="2"/>
</dbReference>
<dbReference type="InterPro" id="IPR027417">
    <property type="entry name" value="P-loop_NTPase"/>
</dbReference>
<dbReference type="GO" id="GO:1990961">
    <property type="term" value="P:xenobiotic detoxification by transmembrane export across the plasma membrane"/>
    <property type="evidence" value="ECO:0007669"/>
    <property type="project" value="InterPro"/>
</dbReference>
<dbReference type="FunFam" id="3.40.50.300:FF:000054">
    <property type="entry name" value="ABC multidrug transporter atrF"/>
    <property type="match status" value="1"/>
</dbReference>
<dbReference type="InterPro" id="IPR013525">
    <property type="entry name" value="ABC2_TM"/>
</dbReference>
<dbReference type="GO" id="GO:0016887">
    <property type="term" value="F:ATP hydrolysis activity"/>
    <property type="evidence" value="ECO:0007669"/>
    <property type="project" value="InterPro"/>
</dbReference>
<feature type="transmembrane region" description="Helical" evidence="11">
    <location>
        <begin position="1303"/>
        <end position="1325"/>
    </location>
</feature>
<keyword evidence="9 11" id="KW-0472">Membrane</keyword>
<feature type="transmembrane region" description="Helical" evidence="11">
    <location>
        <begin position="1337"/>
        <end position="1361"/>
    </location>
</feature>
<dbReference type="Pfam" id="PF19055">
    <property type="entry name" value="ABC2_membrane_7"/>
    <property type="match status" value="1"/>
</dbReference>
<feature type="transmembrane region" description="Helical" evidence="11">
    <location>
        <begin position="652"/>
        <end position="671"/>
    </location>
</feature>
<gene>
    <name evidence="13" type="ORF">BABINDRAFT_172476</name>
</gene>
<feature type="region of interest" description="Disordered" evidence="10">
    <location>
        <begin position="47"/>
        <end position="86"/>
    </location>
</feature>
<evidence type="ECO:0000256" key="3">
    <source>
        <dbReference type="ARBA" id="ARBA00022448"/>
    </source>
</evidence>
<dbReference type="Proteomes" id="UP000094336">
    <property type="component" value="Unassembled WGS sequence"/>
</dbReference>
<feature type="transmembrane region" description="Helical" evidence="11">
    <location>
        <begin position="1213"/>
        <end position="1232"/>
    </location>
</feature>
<dbReference type="PROSITE" id="PS00211">
    <property type="entry name" value="ABC_TRANSPORTER_1"/>
    <property type="match status" value="1"/>
</dbReference>
<protein>
    <recommendedName>
        <fullName evidence="12">ABC transporter domain-containing protein</fullName>
    </recommendedName>
</protein>
<feature type="transmembrane region" description="Helical" evidence="11">
    <location>
        <begin position="1252"/>
        <end position="1283"/>
    </location>
</feature>
<dbReference type="InterPro" id="IPR034003">
    <property type="entry name" value="ABCG_PDR_2"/>
</dbReference>
<evidence type="ECO:0000256" key="2">
    <source>
        <dbReference type="ARBA" id="ARBA00006012"/>
    </source>
</evidence>
<dbReference type="PROSITE" id="PS50893">
    <property type="entry name" value="ABC_TRANSPORTER_2"/>
    <property type="match status" value="2"/>
</dbReference>
<dbReference type="NCBIfam" id="TIGR00956">
    <property type="entry name" value="3a01205"/>
    <property type="match status" value="1"/>
</dbReference>
<evidence type="ECO:0000313" key="14">
    <source>
        <dbReference type="Proteomes" id="UP000094336"/>
    </source>
</evidence>
<feature type="domain" description="ABC transporter" evidence="12">
    <location>
        <begin position="844"/>
        <end position="1087"/>
    </location>
</feature>
<evidence type="ECO:0000256" key="11">
    <source>
        <dbReference type="SAM" id="Phobius"/>
    </source>
</evidence>
<organism evidence="13 14">
    <name type="scientific">Babjeviella inositovora NRRL Y-12698</name>
    <dbReference type="NCBI Taxonomy" id="984486"/>
    <lineage>
        <taxon>Eukaryota</taxon>
        <taxon>Fungi</taxon>
        <taxon>Dikarya</taxon>
        <taxon>Ascomycota</taxon>
        <taxon>Saccharomycotina</taxon>
        <taxon>Pichiomycetes</taxon>
        <taxon>Serinales incertae sedis</taxon>
        <taxon>Babjeviella</taxon>
    </lineage>
</organism>
<dbReference type="Gene3D" id="3.40.50.300">
    <property type="entry name" value="P-loop containing nucleotide triphosphate hydrolases"/>
    <property type="match status" value="2"/>
</dbReference>
<dbReference type="InterPro" id="IPR003439">
    <property type="entry name" value="ABC_transporter-like_ATP-bd"/>
</dbReference>
<dbReference type="PANTHER" id="PTHR19241">
    <property type="entry name" value="ATP-BINDING CASSETTE TRANSPORTER"/>
    <property type="match status" value="1"/>
</dbReference>
<feature type="transmembrane region" description="Helical" evidence="11">
    <location>
        <begin position="510"/>
        <end position="533"/>
    </location>
</feature>
<dbReference type="GeneID" id="30148741"/>
<feature type="compositionally biased region" description="Polar residues" evidence="10">
    <location>
        <begin position="60"/>
        <end position="78"/>
    </location>
</feature>
<dbReference type="Pfam" id="PF06422">
    <property type="entry name" value="PDR_CDR"/>
    <property type="match status" value="1"/>
</dbReference>
<dbReference type="SMART" id="SM00382">
    <property type="entry name" value="AAA"/>
    <property type="match status" value="2"/>
</dbReference>
<evidence type="ECO:0000259" key="12">
    <source>
        <dbReference type="PROSITE" id="PS50893"/>
    </source>
</evidence>
<dbReference type="Pfam" id="PF00005">
    <property type="entry name" value="ABC_tran"/>
    <property type="match status" value="2"/>
</dbReference>
<dbReference type="InterPro" id="IPR029481">
    <property type="entry name" value="ABC_trans_N"/>
</dbReference>
<comment type="subcellular location">
    <subcellularLocation>
        <location evidence="1">Membrane</location>
        <topology evidence="1">Multi-pass membrane protein</topology>
    </subcellularLocation>
</comment>
<evidence type="ECO:0000256" key="8">
    <source>
        <dbReference type="ARBA" id="ARBA00022989"/>
    </source>
</evidence>
<dbReference type="RefSeq" id="XP_018983337.1">
    <property type="nucleotide sequence ID" value="XM_019130888.1"/>
</dbReference>
<keyword evidence="3" id="KW-0813">Transport</keyword>
<evidence type="ECO:0000256" key="6">
    <source>
        <dbReference type="ARBA" id="ARBA00022741"/>
    </source>
</evidence>
<keyword evidence="7" id="KW-0067">ATP-binding</keyword>
<evidence type="ECO:0000256" key="1">
    <source>
        <dbReference type="ARBA" id="ARBA00004141"/>
    </source>
</evidence>
<feature type="transmembrane region" description="Helical" evidence="11">
    <location>
        <begin position="758"/>
        <end position="778"/>
    </location>
</feature>
<dbReference type="CDD" id="cd03233">
    <property type="entry name" value="ABCG_PDR_domain1"/>
    <property type="match status" value="1"/>
</dbReference>
<evidence type="ECO:0000256" key="5">
    <source>
        <dbReference type="ARBA" id="ARBA00022737"/>
    </source>
</evidence>
<dbReference type="CDD" id="cd03232">
    <property type="entry name" value="ABCG_PDR_domain2"/>
    <property type="match status" value="1"/>
</dbReference>
<dbReference type="GO" id="GO:0016020">
    <property type="term" value="C:membrane"/>
    <property type="evidence" value="ECO:0007669"/>
    <property type="project" value="UniProtKB-SubCell"/>
</dbReference>
<dbReference type="GO" id="GO:0005524">
    <property type="term" value="F:ATP binding"/>
    <property type="evidence" value="ECO:0007669"/>
    <property type="project" value="UniProtKB-KW"/>
</dbReference>